<dbReference type="Pfam" id="PF02179">
    <property type="entry name" value="BAG"/>
    <property type="match status" value="1"/>
</dbReference>
<keyword evidence="1" id="KW-0143">Chaperone</keyword>
<dbReference type="SUPFAM" id="SSF63491">
    <property type="entry name" value="BAG domain"/>
    <property type="match status" value="1"/>
</dbReference>
<feature type="region of interest" description="Disordered" evidence="3">
    <location>
        <begin position="1"/>
        <end position="32"/>
    </location>
</feature>
<sequence>MAVAKDMSKEVPPGDPAGRQSGLEAQTGDLGVSRAHEAVAKVRAEVDKLSEKVASLETDLRSGSWVDDKELVALTEMLMVQLLELDATEADGEARVERRVEVCRVQSIVETLDRLKARNSDPLSGTRNATAADTKSEQIKSQIGVVNAQGSLQSSTRITLDWELFD</sequence>
<gene>
    <name evidence="6" type="primary">LOC115736571</name>
</gene>
<dbReference type="GO" id="GO:0000774">
    <property type="term" value="F:adenyl-nucleotide exchange factor activity"/>
    <property type="evidence" value="ECO:0007669"/>
    <property type="project" value="TreeGrafter"/>
</dbReference>
<protein>
    <submittedName>
        <fullName evidence="6">BAG family molecular chaperone regulator 4-like</fullName>
    </submittedName>
</protein>
<evidence type="ECO:0000259" key="4">
    <source>
        <dbReference type="PROSITE" id="PS51035"/>
    </source>
</evidence>
<dbReference type="PANTHER" id="PTHR12329">
    <property type="entry name" value="BCL2-ASSOCIATED ATHANOGENE"/>
    <property type="match status" value="1"/>
</dbReference>
<dbReference type="OrthoDB" id="417450at2759"/>
<dbReference type="KEGG" id="rarg:115736571"/>
<dbReference type="GO" id="GO:0005737">
    <property type="term" value="C:cytoplasm"/>
    <property type="evidence" value="ECO:0007669"/>
    <property type="project" value="TreeGrafter"/>
</dbReference>
<dbReference type="GO" id="GO:0050821">
    <property type="term" value="P:protein stabilization"/>
    <property type="evidence" value="ECO:0007669"/>
    <property type="project" value="TreeGrafter"/>
</dbReference>
<evidence type="ECO:0000256" key="2">
    <source>
        <dbReference type="SAM" id="Coils"/>
    </source>
</evidence>
<dbReference type="PROSITE" id="PS51035">
    <property type="entry name" value="BAG"/>
    <property type="match status" value="1"/>
</dbReference>
<dbReference type="GeneID" id="115736571"/>
<keyword evidence="5" id="KW-1185">Reference proteome</keyword>
<dbReference type="Proteomes" id="UP000827889">
    <property type="component" value="Chromosome 8"/>
</dbReference>
<organism evidence="5 6">
    <name type="scientific">Rhodamnia argentea</name>
    <dbReference type="NCBI Taxonomy" id="178133"/>
    <lineage>
        <taxon>Eukaryota</taxon>
        <taxon>Viridiplantae</taxon>
        <taxon>Streptophyta</taxon>
        <taxon>Embryophyta</taxon>
        <taxon>Tracheophyta</taxon>
        <taxon>Spermatophyta</taxon>
        <taxon>Magnoliopsida</taxon>
        <taxon>eudicotyledons</taxon>
        <taxon>Gunneridae</taxon>
        <taxon>Pentapetalae</taxon>
        <taxon>rosids</taxon>
        <taxon>malvids</taxon>
        <taxon>Myrtales</taxon>
        <taxon>Myrtaceae</taxon>
        <taxon>Myrtoideae</taxon>
        <taxon>Myrteae</taxon>
        <taxon>Australasian group</taxon>
        <taxon>Rhodamnia</taxon>
    </lineage>
</organism>
<evidence type="ECO:0000313" key="6">
    <source>
        <dbReference type="RefSeq" id="XP_030524188.1"/>
    </source>
</evidence>
<dbReference type="InterPro" id="IPR003103">
    <property type="entry name" value="BAG_domain"/>
</dbReference>
<accession>A0A8B8NQG1</accession>
<dbReference type="AlphaFoldDB" id="A0A8B8NQG1"/>
<dbReference type="GO" id="GO:0051087">
    <property type="term" value="F:protein-folding chaperone binding"/>
    <property type="evidence" value="ECO:0007669"/>
    <property type="project" value="InterPro"/>
</dbReference>
<dbReference type="RefSeq" id="XP_030524188.1">
    <property type="nucleotide sequence ID" value="XM_030668328.1"/>
</dbReference>
<dbReference type="Gene3D" id="1.20.58.120">
    <property type="entry name" value="BAG domain"/>
    <property type="match status" value="1"/>
</dbReference>
<evidence type="ECO:0000256" key="3">
    <source>
        <dbReference type="SAM" id="MobiDB-lite"/>
    </source>
</evidence>
<evidence type="ECO:0000313" key="5">
    <source>
        <dbReference type="Proteomes" id="UP000827889"/>
    </source>
</evidence>
<dbReference type="InterPro" id="IPR039773">
    <property type="entry name" value="BAG_chaperone_regulator"/>
</dbReference>
<feature type="domain" description="BAG" evidence="4">
    <location>
        <begin position="35"/>
        <end position="116"/>
    </location>
</feature>
<evidence type="ECO:0000256" key="1">
    <source>
        <dbReference type="ARBA" id="ARBA00023186"/>
    </source>
</evidence>
<name>A0A8B8NQG1_9MYRT</name>
<feature type="coiled-coil region" evidence="2">
    <location>
        <begin position="32"/>
        <end position="59"/>
    </location>
</feature>
<reference evidence="6" key="1">
    <citation type="submission" date="2025-08" db="UniProtKB">
        <authorList>
            <consortium name="RefSeq"/>
        </authorList>
    </citation>
    <scope>IDENTIFICATION</scope>
    <source>
        <tissue evidence="6">Leaf</tissue>
    </source>
</reference>
<proteinExistence type="predicted"/>
<dbReference type="PANTHER" id="PTHR12329:SF16">
    <property type="entry name" value="BAG FAMILY MOLECULAR CHAPERONE REGULATOR 1"/>
    <property type="match status" value="1"/>
</dbReference>
<keyword evidence="2" id="KW-0175">Coiled coil</keyword>
<dbReference type="InterPro" id="IPR036533">
    <property type="entry name" value="BAG_dom_sf"/>
</dbReference>
<dbReference type="SMART" id="SM00264">
    <property type="entry name" value="BAG"/>
    <property type="match status" value="1"/>
</dbReference>